<dbReference type="InterPro" id="IPR002818">
    <property type="entry name" value="DJ-1/PfpI"/>
</dbReference>
<reference evidence="2" key="1">
    <citation type="submission" date="2020-05" db="EMBL/GenBank/DDBJ databases">
        <title>Phylogenomic resolution of chytrid fungi.</title>
        <authorList>
            <person name="Stajich J.E."/>
            <person name="Amses K."/>
            <person name="Simmons R."/>
            <person name="Seto K."/>
            <person name="Myers J."/>
            <person name="Bonds A."/>
            <person name="Quandt C.A."/>
            <person name="Barry K."/>
            <person name="Liu P."/>
            <person name="Grigoriev I."/>
            <person name="Longcore J.E."/>
            <person name="James T.Y."/>
        </authorList>
    </citation>
    <scope>NUCLEOTIDE SEQUENCE</scope>
    <source>
        <strain evidence="2">JEL0318</strain>
    </source>
</reference>
<gene>
    <name evidence="2" type="ORF">HK097_006968</name>
</gene>
<evidence type="ECO:0000313" key="3">
    <source>
        <dbReference type="Proteomes" id="UP001212841"/>
    </source>
</evidence>
<dbReference type="Proteomes" id="UP001212841">
    <property type="component" value="Unassembled WGS sequence"/>
</dbReference>
<organism evidence="2 3">
    <name type="scientific">Rhizophlyctis rosea</name>
    <dbReference type="NCBI Taxonomy" id="64517"/>
    <lineage>
        <taxon>Eukaryota</taxon>
        <taxon>Fungi</taxon>
        <taxon>Fungi incertae sedis</taxon>
        <taxon>Chytridiomycota</taxon>
        <taxon>Chytridiomycota incertae sedis</taxon>
        <taxon>Chytridiomycetes</taxon>
        <taxon>Rhizophlyctidales</taxon>
        <taxon>Rhizophlyctidaceae</taxon>
        <taxon>Rhizophlyctis</taxon>
    </lineage>
</organism>
<dbReference type="PANTHER" id="PTHR43130:SF15">
    <property type="entry name" value="THIJ_PFPI FAMILY PROTEIN (AFU_ORTHOLOGUE AFUA_5G14240)"/>
    <property type="match status" value="1"/>
</dbReference>
<dbReference type="AlphaFoldDB" id="A0AAD5SCA7"/>
<feature type="domain" description="DJ-1/PfpI" evidence="1">
    <location>
        <begin position="54"/>
        <end position="163"/>
    </location>
</feature>
<dbReference type="CDD" id="cd03139">
    <property type="entry name" value="GATase1_PfpI_2"/>
    <property type="match status" value="1"/>
</dbReference>
<name>A0AAD5SCA7_9FUNG</name>
<dbReference type="InterPro" id="IPR029062">
    <property type="entry name" value="Class_I_gatase-like"/>
</dbReference>
<proteinExistence type="predicted"/>
<dbReference type="EMBL" id="JADGJD010000332">
    <property type="protein sequence ID" value="KAJ3052036.1"/>
    <property type="molecule type" value="Genomic_DNA"/>
</dbReference>
<dbReference type="Gene3D" id="3.40.50.880">
    <property type="match status" value="1"/>
</dbReference>
<dbReference type="SUPFAM" id="SSF52317">
    <property type="entry name" value="Class I glutamine amidotransferase-like"/>
    <property type="match status" value="1"/>
</dbReference>
<sequence>MGPLQLLNSNHLQSHLTLHLLAQTLSPVPFHSKTFPATIQPSLTPTHTFSSHPPLNVLLVPGGMGTRTEVHNKTLMSFLSSFSTTPNIQILSVCTGSLLLAHAGLLQNRRATTNKLRFSEIMDLTKDCENITWVKQARWVKDGNVVTASGVAAGMDMTMGMLKEWVGEELAFKVAQDIEFEPQWDSERDPFAAIHGLA</sequence>
<evidence type="ECO:0000259" key="1">
    <source>
        <dbReference type="Pfam" id="PF01965"/>
    </source>
</evidence>
<accession>A0AAD5SCA7</accession>
<dbReference type="InterPro" id="IPR052158">
    <property type="entry name" value="INH-QAR"/>
</dbReference>
<keyword evidence="3" id="KW-1185">Reference proteome</keyword>
<comment type="caution">
    <text evidence="2">The sequence shown here is derived from an EMBL/GenBank/DDBJ whole genome shotgun (WGS) entry which is preliminary data.</text>
</comment>
<protein>
    <recommendedName>
        <fullName evidence="1">DJ-1/PfpI domain-containing protein</fullName>
    </recommendedName>
</protein>
<dbReference type="PANTHER" id="PTHR43130">
    <property type="entry name" value="ARAC-FAMILY TRANSCRIPTIONAL REGULATOR"/>
    <property type="match status" value="1"/>
</dbReference>
<dbReference type="Pfam" id="PF01965">
    <property type="entry name" value="DJ-1_PfpI"/>
    <property type="match status" value="1"/>
</dbReference>
<evidence type="ECO:0000313" key="2">
    <source>
        <dbReference type="EMBL" id="KAJ3052036.1"/>
    </source>
</evidence>